<accession>A0ABR7M8P0</accession>
<dbReference type="Proteomes" id="UP000765802">
    <property type="component" value="Unassembled WGS sequence"/>
</dbReference>
<proteinExistence type="predicted"/>
<evidence type="ECO:0000313" key="1">
    <source>
        <dbReference type="EMBL" id="MBC6491386.1"/>
    </source>
</evidence>
<sequence>MGGNSATYKFAFAKSLLEIVEQQKTSISLSELAIPFADSIVDHLRKTDKQGNASSSNFLEGCRKYITQSISKEQLYSLIEKYGFVNVIDAFQNVNGGIIPDIFYEKNFRQSKKEIIITDNLLS</sequence>
<gene>
    <name evidence="1" type="ORF">BC349_10105</name>
</gene>
<protein>
    <submittedName>
        <fullName evidence="1">Uncharacterized protein</fullName>
    </submittedName>
</protein>
<organism evidence="1 2">
    <name type="scientific">Flavihumibacter stibioxidans</name>
    <dbReference type="NCBI Taxonomy" id="1834163"/>
    <lineage>
        <taxon>Bacteria</taxon>
        <taxon>Pseudomonadati</taxon>
        <taxon>Bacteroidota</taxon>
        <taxon>Chitinophagia</taxon>
        <taxon>Chitinophagales</taxon>
        <taxon>Chitinophagaceae</taxon>
        <taxon>Flavihumibacter</taxon>
    </lineage>
</organism>
<evidence type="ECO:0000313" key="2">
    <source>
        <dbReference type="Proteomes" id="UP000765802"/>
    </source>
</evidence>
<keyword evidence="2" id="KW-1185">Reference proteome</keyword>
<comment type="caution">
    <text evidence="1">The sequence shown here is derived from an EMBL/GenBank/DDBJ whole genome shotgun (WGS) entry which is preliminary data.</text>
</comment>
<reference evidence="1 2" key="1">
    <citation type="submission" date="2016-07" db="EMBL/GenBank/DDBJ databases">
        <title>Genome analysis of Flavihumibacter stibioxidans YS-17.</title>
        <authorList>
            <person name="Shi K."/>
            <person name="Han Y."/>
            <person name="Wang G."/>
        </authorList>
    </citation>
    <scope>NUCLEOTIDE SEQUENCE [LARGE SCALE GENOMIC DNA]</scope>
    <source>
        <strain evidence="1 2">YS-17</strain>
    </source>
</reference>
<name>A0ABR7M8P0_9BACT</name>
<dbReference type="EMBL" id="MBUA01000012">
    <property type="protein sequence ID" value="MBC6491386.1"/>
    <property type="molecule type" value="Genomic_DNA"/>
</dbReference>